<accession>A0A8J3VGJ5</accession>
<dbReference type="AlphaFoldDB" id="A0A8J3VGJ5"/>
<dbReference type="RefSeq" id="WP_203908971.1">
    <property type="nucleotide sequence ID" value="NZ_BONY01000016.1"/>
</dbReference>
<feature type="region of interest" description="Disordered" evidence="1">
    <location>
        <begin position="1"/>
        <end position="33"/>
    </location>
</feature>
<proteinExistence type="predicted"/>
<keyword evidence="4" id="KW-1185">Reference proteome</keyword>
<dbReference type="InterPro" id="IPR018961">
    <property type="entry name" value="DnaJ_homolog_subfam-C_membr-28"/>
</dbReference>
<reference evidence="3" key="1">
    <citation type="submission" date="2021-01" db="EMBL/GenBank/DDBJ databases">
        <title>Whole genome shotgun sequence of Rhizocola hellebori NBRC 109834.</title>
        <authorList>
            <person name="Komaki H."/>
            <person name="Tamura T."/>
        </authorList>
    </citation>
    <scope>NUCLEOTIDE SEQUENCE</scope>
    <source>
        <strain evidence="3">NBRC 109834</strain>
    </source>
</reference>
<protein>
    <submittedName>
        <fullName evidence="3">DUF1992 domain-containing protein</fullName>
    </submittedName>
</protein>
<evidence type="ECO:0000313" key="4">
    <source>
        <dbReference type="Proteomes" id="UP000612899"/>
    </source>
</evidence>
<evidence type="ECO:0000259" key="2">
    <source>
        <dbReference type="Pfam" id="PF09350"/>
    </source>
</evidence>
<organism evidence="3 4">
    <name type="scientific">Rhizocola hellebori</name>
    <dbReference type="NCBI Taxonomy" id="1392758"/>
    <lineage>
        <taxon>Bacteria</taxon>
        <taxon>Bacillati</taxon>
        <taxon>Actinomycetota</taxon>
        <taxon>Actinomycetes</taxon>
        <taxon>Micromonosporales</taxon>
        <taxon>Micromonosporaceae</taxon>
        <taxon>Rhizocola</taxon>
    </lineage>
</organism>
<dbReference type="EMBL" id="BONY01000016">
    <property type="protein sequence ID" value="GIH05111.1"/>
    <property type="molecule type" value="Genomic_DNA"/>
</dbReference>
<feature type="compositionally biased region" description="Basic and acidic residues" evidence="1">
    <location>
        <begin position="1"/>
        <end position="22"/>
    </location>
</feature>
<evidence type="ECO:0000256" key="1">
    <source>
        <dbReference type="SAM" id="MobiDB-lite"/>
    </source>
</evidence>
<evidence type="ECO:0000313" key="3">
    <source>
        <dbReference type="EMBL" id="GIH05111.1"/>
    </source>
</evidence>
<comment type="caution">
    <text evidence="3">The sequence shown here is derived from an EMBL/GenBank/DDBJ whole genome shotgun (WGS) entry which is preliminary data.</text>
</comment>
<dbReference type="Proteomes" id="UP000612899">
    <property type="component" value="Unassembled WGS sequence"/>
</dbReference>
<feature type="domain" description="DnaJ homologue subfamily C member 28 conserved" evidence="2">
    <location>
        <begin position="9"/>
        <end position="76"/>
    </location>
</feature>
<gene>
    <name evidence="3" type="ORF">Rhe02_31780</name>
</gene>
<sequence>MQDRYESPIDRQIREAQERGEFDNLPGFGKPLPGSGQPLHDDWWLKEMVHREQIGSGGLPTTLRLRKECEDVADLVATRKSEAQVRAYLADLNERIRKAMRGPVDGPPIVLKPLEVEQVVQEWRNRRAG</sequence>
<name>A0A8J3VGJ5_9ACTN</name>
<dbReference type="Pfam" id="PF09350">
    <property type="entry name" value="DJC28_CD"/>
    <property type="match status" value="1"/>
</dbReference>